<name>A0AAW3JUD2_9FIRM</name>
<reference evidence="5 6" key="1">
    <citation type="submission" date="2015-10" db="EMBL/GenBank/DDBJ databases">
        <title>Butyribacter intestini gen. nov., sp. nov., a butyric acid-producing bacterium of the family Lachnospiraceae isolated from the human faeces.</title>
        <authorList>
            <person name="Zou Y."/>
            <person name="Xue W."/>
            <person name="Luo G."/>
            <person name="Lv M."/>
        </authorList>
    </citation>
    <scope>NUCLEOTIDE SEQUENCE [LARGE SCALE GENOMIC DNA]</scope>
    <source>
        <strain evidence="5 6">TF01-11</strain>
    </source>
</reference>
<dbReference type="SUPFAM" id="SSF116734">
    <property type="entry name" value="DNA methylase specificity domain"/>
    <property type="match status" value="2"/>
</dbReference>
<dbReference type="InterPro" id="IPR052021">
    <property type="entry name" value="Type-I_RS_S_subunit"/>
</dbReference>
<gene>
    <name evidence="5" type="ORF">APZ18_02975</name>
</gene>
<dbReference type="GO" id="GO:0009307">
    <property type="term" value="P:DNA restriction-modification system"/>
    <property type="evidence" value="ECO:0007669"/>
    <property type="project" value="UniProtKB-KW"/>
</dbReference>
<keyword evidence="2" id="KW-0680">Restriction system</keyword>
<keyword evidence="6" id="KW-1185">Reference proteome</keyword>
<keyword evidence="3" id="KW-0238">DNA-binding</keyword>
<evidence type="ECO:0000256" key="3">
    <source>
        <dbReference type="ARBA" id="ARBA00023125"/>
    </source>
</evidence>
<feature type="domain" description="Type I restriction modification DNA specificity" evidence="4">
    <location>
        <begin position="48"/>
        <end position="189"/>
    </location>
</feature>
<accession>A0AAW3JUD2</accession>
<dbReference type="InterPro" id="IPR044946">
    <property type="entry name" value="Restrct_endonuc_typeI_TRD_sf"/>
</dbReference>
<comment type="caution">
    <text evidence="5">The sequence shown here is derived from an EMBL/GenBank/DDBJ whole genome shotgun (WGS) entry which is preliminary data.</text>
</comment>
<dbReference type="RefSeq" id="WP_055941450.1">
    <property type="nucleotide sequence ID" value="NZ_JAQDDZ010000003.1"/>
</dbReference>
<evidence type="ECO:0000256" key="1">
    <source>
        <dbReference type="ARBA" id="ARBA00010923"/>
    </source>
</evidence>
<dbReference type="EMBL" id="LLKB01000001">
    <property type="protein sequence ID" value="KQC86172.1"/>
    <property type="molecule type" value="Genomic_DNA"/>
</dbReference>
<dbReference type="Pfam" id="PF01420">
    <property type="entry name" value="Methylase_S"/>
    <property type="match status" value="2"/>
</dbReference>
<organism evidence="5 6">
    <name type="scientific">Butyribacter intestini</name>
    <dbReference type="NCBI Taxonomy" id="1703332"/>
    <lineage>
        <taxon>Bacteria</taxon>
        <taxon>Bacillati</taxon>
        <taxon>Bacillota</taxon>
        <taxon>Clostridia</taxon>
        <taxon>Lachnospirales</taxon>
        <taxon>Lachnospiraceae</taxon>
        <taxon>Butyribacter</taxon>
    </lineage>
</organism>
<dbReference type="AlphaFoldDB" id="A0AAW3JUD2"/>
<dbReference type="GO" id="GO:0003677">
    <property type="term" value="F:DNA binding"/>
    <property type="evidence" value="ECO:0007669"/>
    <property type="project" value="UniProtKB-KW"/>
</dbReference>
<dbReference type="PANTHER" id="PTHR30408">
    <property type="entry name" value="TYPE-1 RESTRICTION ENZYME ECOKI SPECIFICITY PROTEIN"/>
    <property type="match status" value="1"/>
</dbReference>
<dbReference type="PANTHER" id="PTHR30408:SF12">
    <property type="entry name" value="TYPE I RESTRICTION ENZYME MJAVIII SPECIFICITY SUBUNIT"/>
    <property type="match status" value="1"/>
</dbReference>
<sequence length="466" mass="52614">MSYSTVEPVIVSSIDAVSRKYRLDPSQYNADVEKIIRHCAKNNITLKSLKDLGWIRETYLPNRFSRSYTGSNVLGTIMVGTSSMLDMKLPRDMRIFLNEMKNADDLYIEDNDILISRSGTVGTSTLCGASYRGCVASDDCIRLRCDIEHVGFVAAYMKTKIGLTLLAKDSHGKVIKHLKTEDVENLKIPQFDKATIRKVNDKMLSAKDAFDLARHSYEQVEVMLEKYLGKLVPPQFLNCSVVPFGSLKLTRLDPHMYDPYSNFVTHEIIRSNDFKKLGEIADVISVARFKRHYLEEENENSIGLYSSSDIVRARLTPSKYISRVLNKKNIKDCAVQEGDILIPCSGAYGGILGKGIMAGKNLSGKPISQHVLRIVKKDDSEIKFDFVAAYLCSFTFGYPLITATRFGKDIPELDPSAIREIPIPYIENKMQQEIGQAYRKAIELQERGNALEAEAEQIIYDSYYKN</sequence>
<evidence type="ECO:0000256" key="2">
    <source>
        <dbReference type="ARBA" id="ARBA00022747"/>
    </source>
</evidence>
<feature type="domain" description="Type I restriction modification DNA specificity" evidence="4">
    <location>
        <begin position="273"/>
        <end position="436"/>
    </location>
</feature>
<dbReference type="InterPro" id="IPR000055">
    <property type="entry name" value="Restrct_endonuc_typeI_TRD"/>
</dbReference>
<dbReference type="Proteomes" id="UP000050833">
    <property type="component" value="Unassembled WGS sequence"/>
</dbReference>
<dbReference type="Gene3D" id="3.90.220.20">
    <property type="entry name" value="DNA methylase specificity domains"/>
    <property type="match status" value="2"/>
</dbReference>
<evidence type="ECO:0000313" key="6">
    <source>
        <dbReference type="Proteomes" id="UP000050833"/>
    </source>
</evidence>
<protein>
    <recommendedName>
        <fullName evidence="4">Type I restriction modification DNA specificity domain-containing protein</fullName>
    </recommendedName>
</protein>
<evidence type="ECO:0000313" key="5">
    <source>
        <dbReference type="EMBL" id="KQC86172.1"/>
    </source>
</evidence>
<comment type="similarity">
    <text evidence="1">Belongs to the type-I restriction system S methylase family.</text>
</comment>
<evidence type="ECO:0000259" key="4">
    <source>
        <dbReference type="Pfam" id="PF01420"/>
    </source>
</evidence>
<proteinExistence type="inferred from homology"/>